<dbReference type="AlphaFoldDB" id="A0A9N9JQ57"/>
<evidence type="ECO:0000313" key="1">
    <source>
        <dbReference type="EMBL" id="CAG8789115.1"/>
    </source>
</evidence>
<evidence type="ECO:0000313" key="2">
    <source>
        <dbReference type="Proteomes" id="UP000789396"/>
    </source>
</evidence>
<dbReference type="Proteomes" id="UP000789396">
    <property type="component" value="Unassembled WGS sequence"/>
</dbReference>
<feature type="non-terminal residue" evidence="1">
    <location>
        <position position="1"/>
    </location>
</feature>
<proteinExistence type="predicted"/>
<gene>
    <name evidence="1" type="ORF">RFULGI_LOCUS16567</name>
</gene>
<dbReference type="EMBL" id="CAJVPZ010059479">
    <property type="protein sequence ID" value="CAG8789115.1"/>
    <property type="molecule type" value="Genomic_DNA"/>
</dbReference>
<accession>A0A9N9JQ57</accession>
<keyword evidence="2" id="KW-1185">Reference proteome</keyword>
<reference evidence="1" key="1">
    <citation type="submission" date="2021-06" db="EMBL/GenBank/DDBJ databases">
        <authorList>
            <person name="Kallberg Y."/>
            <person name="Tangrot J."/>
            <person name="Rosling A."/>
        </authorList>
    </citation>
    <scope>NUCLEOTIDE SEQUENCE</scope>
    <source>
        <strain evidence="1">IN212</strain>
    </source>
</reference>
<organism evidence="1 2">
    <name type="scientific">Racocetra fulgida</name>
    <dbReference type="NCBI Taxonomy" id="60492"/>
    <lineage>
        <taxon>Eukaryota</taxon>
        <taxon>Fungi</taxon>
        <taxon>Fungi incertae sedis</taxon>
        <taxon>Mucoromycota</taxon>
        <taxon>Glomeromycotina</taxon>
        <taxon>Glomeromycetes</taxon>
        <taxon>Diversisporales</taxon>
        <taxon>Gigasporaceae</taxon>
        <taxon>Racocetra</taxon>
    </lineage>
</organism>
<feature type="non-terminal residue" evidence="1">
    <location>
        <position position="95"/>
    </location>
</feature>
<comment type="caution">
    <text evidence="1">The sequence shown here is derived from an EMBL/GenBank/DDBJ whole genome shotgun (WGS) entry which is preliminary data.</text>
</comment>
<sequence length="95" mass="11318">KTSLWGFKLITYKVKVRMNMNLHEHVQTNESRHERIMRKVCMNISSKSLRERIPSESLRERIPSESLRERIPSEIDCFLVDKICIDLRAKKACFL</sequence>
<protein>
    <submittedName>
        <fullName evidence="1">16605_t:CDS:1</fullName>
    </submittedName>
</protein>
<name>A0A9N9JQ57_9GLOM</name>